<keyword evidence="3 7" id="KW-0004">4Fe-4S</keyword>
<dbReference type="GO" id="GO:0051539">
    <property type="term" value="F:4 iron, 4 sulfur cluster binding"/>
    <property type="evidence" value="ECO:0007669"/>
    <property type="project" value="UniProtKB-KW"/>
</dbReference>
<comment type="caution">
    <text evidence="9">The sequence shown here is derived from an EMBL/GenBank/DDBJ whole genome shotgun (WGS) entry which is preliminary data.</text>
</comment>
<dbReference type="PANTHER" id="PTHR42989">
    <property type="entry name" value="HYDROGENASE-4 COMPONENT I"/>
    <property type="match status" value="1"/>
</dbReference>
<evidence type="ECO:0000256" key="2">
    <source>
        <dbReference type="ARBA" id="ARBA00009173"/>
    </source>
</evidence>
<gene>
    <name evidence="9" type="ORF">ENS19_04340</name>
</gene>
<evidence type="ECO:0000313" key="9">
    <source>
        <dbReference type="EMBL" id="HFK20493.1"/>
    </source>
</evidence>
<protein>
    <submittedName>
        <fullName evidence="9">NADH-quinone oxidoreductase subunit B</fullName>
    </submittedName>
</protein>
<dbReference type="PANTHER" id="PTHR42989:SF1">
    <property type="entry name" value="FORMATE HYDROGENLYASE SUBUNIT 7-RELATED"/>
    <property type="match status" value="1"/>
</dbReference>
<dbReference type="InterPro" id="IPR052375">
    <property type="entry name" value="Complex_I_20kDa-like"/>
</dbReference>
<dbReference type="NCBIfam" id="TIGR01957">
    <property type="entry name" value="nuoB_fam"/>
    <property type="match status" value="1"/>
</dbReference>
<keyword evidence="5 7" id="KW-0408">Iron</keyword>
<keyword evidence="6 7" id="KW-0411">Iron-sulfur</keyword>
<name>A0A7C3J401_9CREN</name>
<dbReference type="GO" id="GO:0048038">
    <property type="term" value="F:quinone binding"/>
    <property type="evidence" value="ECO:0007669"/>
    <property type="project" value="InterPro"/>
</dbReference>
<evidence type="ECO:0000256" key="7">
    <source>
        <dbReference type="RuleBase" id="RU004464"/>
    </source>
</evidence>
<reference evidence="9" key="1">
    <citation type="journal article" date="2020" name="mSystems">
        <title>Genome- and Community-Level Interaction Insights into Carbon Utilization and Element Cycling Functions of Hydrothermarchaeota in Hydrothermal Sediment.</title>
        <authorList>
            <person name="Zhou Z."/>
            <person name="Liu Y."/>
            <person name="Xu W."/>
            <person name="Pan J."/>
            <person name="Luo Z.H."/>
            <person name="Li M."/>
        </authorList>
    </citation>
    <scope>NUCLEOTIDE SEQUENCE [LARGE SCALE GENOMIC DNA]</scope>
    <source>
        <strain evidence="9">SpSt-468</strain>
    </source>
</reference>
<evidence type="ECO:0000256" key="1">
    <source>
        <dbReference type="ARBA" id="ARBA00001966"/>
    </source>
</evidence>
<evidence type="ECO:0000256" key="3">
    <source>
        <dbReference type="ARBA" id="ARBA00022485"/>
    </source>
</evidence>
<dbReference type="GO" id="GO:0008137">
    <property type="term" value="F:NADH dehydrogenase (ubiquinone) activity"/>
    <property type="evidence" value="ECO:0007669"/>
    <property type="project" value="InterPro"/>
</dbReference>
<evidence type="ECO:0000256" key="4">
    <source>
        <dbReference type="ARBA" id="ARBA00022723"/>
    </source>
</evidence>
<dbReference type="AlphaFoldDB" id="A0A7C3J401"/>
<dbReference type="Gene3D" id="3.40.50.12280">
    <property type="match status" value="1"/>
</dbReference>
<dbReference type="SUPFAM" id="SSF56770">
    <property type="entry name" value="HydA/Nqo6-like"/>
    <property type="match status" value="1"/>
</dbReference>
<organism evidence="9">
    <name type="scientific">Candidatus Methanomethylicus mesodigestus</name>
    <dbReference type="NCBI Taxonomy" id="1867258"/>
    <lineage>
        <taxon>Archaea</taxon>
        <taxon>Thermoproteota</taxon>
        <taxon>Methanosuratincolia</taxon>
        <taxon>Candidatus Methanomethylicales</taxon>
        <taxon>Candidatus Methanomethylicaceae</taxon>
        <taxon>Candidatus Methanomethylicus</taxon>
    </lineage>
</organism>
<proteinExistence type="inferred from homology"/>
<keyword evidence="4 7" id="KW-0479">Metal-binding</keyword>
<dbReference type="Pfam" id="PF01058">
    <property type="entry name" value="Oxidored_q6"/>
    <property type="match status" value="1"/>
</dbReference>
<evidence type="ECO:0000259" key="8">
    <source>
        <dbReference type="Pfam" id="PF01058"/>
    </source>
</evidence>
<sequence>MGRSPWVLHFNTGSCNGCDIEVVATLTPRYDIERFGIFLKGSPRHADVLMVTGPITRQVKDRLIRVYEQMAEPKFVVAVGSCCISGGVFSNCGKGACYNVYAGLDSLLPVDAYVPGCPPKPEAIIDGITKLVKKIKEEK</sequence>
<evidence type="ECO:0000256" key="5">
    <source>
        <dbReference type="ARBA" id="ARBA00023004"/>
    </source>
</evidence>
<dbReference type="PROSITE" id="PS01150">
    <property type="entry name" value="COMPLEX1_20K"/>
    <property type="match status" value="1"/>
</dbReference>
<evidence type="ECO:0000256" key="6">
    <source>
        <dbReference type="ARBA" id="ARBA00023014"/>
    </source>
</evidence>
<accession>A0A7C3J401</accession>
<dbReference type="EMBL" id="DSTX01000006">
    <property type="protein sequence ID" value="HFK20493.1"/>
    <property type="molecule type" value="Genomic_DNA"/>
</dbReference>
<dbReference type="NCBIfam" id="NF005012">
    <property type="entry name" value="PRK06411.1"/>
    <property type="match status" value="1"/>
</dbReference>
<dbReference type="InterPro" id="IPR006138">
    <property type="entry name" value="NADH_UQ_OxRdtase_20Kd_su"/>
</dbReference>
<comment type="similarity">
    <text evidence="2 7">Belongs to the complex I 20 kDa subunit family.</text>
</comment>
<dbReference type="GO" id="GO:0046872">
    <property type="term" value="F:metal ion binding"/>
    <property type="evidence" value="ECO:0007669"/>
    <property type="project" value="UniProtKB-KW"/>
</dbReference>
<dbReference type="InterPro" id="IPR006137">
    <property type="entry name" value="NADH_UbQ_OxRdtase-like_20kDa"/>
</dbReference>
<comment type="cofactor">
    <cofactor evidence="1">
        <name>[4Fe-4S] cluster</name>
        <dbReference type="ChEBI" id="CHEBI:49883"/>
    </cofactor>
</comment>
<feature type="domain" description="NADH:ubiquinone oxidoreductase-like 20kDa subunit" evidence="8">
    <location>
        <begin position="15"/>
        <end position="131"/>
    </location>
</feature>
<keyword evidence="7" id="KW-0520">NAD</keyword>